<name>A0A9E7HF18_9LILI</name>
<dbReference type="AlphaFoldDB" id="A0A9E7HF18"/>
<protein>
    <submittedName>
        <fullName evidence="2">Uncharacterized protein</fullName>
    </submittedName>
</protein>
<reference evidence="2" key="1">
    <citation type="submission" date="2022-05" db="EMBL/GenBank/DDBJ databases">
        <title>The Musa troglodytarum L. genome provides insights into the mechanism of non-climacteric behaviour and enrichment of carotenoids.</title>
        <authorList>
            <person name="Wang J."/>
        </authorList>
    </citation>
    <scope>NUCLEOTIDE SEQUENCE</scope>
    <source>
        <tissue evidence="2">Leaf</tissue>
    </source>
</reference>
<proteinExistence type="predicted"/>
<feature type="compositionally biased region" description="Basic residues" evidence="1">
    <location>
        <begin position="73"/>
        <end position="95"/>
    </location>
</feature>
<gene>
    <name evidence="2" type="ORF">MUK42_16218</name>
</gene>
<evidence type="ECO:0000313" key="3">
    <source>
        <dbReference type="Proteomes" id="UP001055439"/>
    </source>
</evidence>
<accession>A0A9E7HF18</accession>
<feature type="region of interest" description="Disordered" evidence="1">
    <location>
        <begin position="72"/>
        <end position="95"/>
    </location>
</feature>
<evidence type="ECO:0000256" key="1">
    <source>
        <dbReference type="SAM" id="MobiDB-lite"/>
    </source>
</evidence>
<dbReference type="OrthoDB" id="774757at2759"/>
<dbReference type="EMBL" id="CP097510">
    <property type="protein sequence ID" value="URE28869.1"/>
    <property type="molecule type" value="Genomic_DNA"/>
</dbReference>
<keyword evidence="3" id="KW-1185">Reference proteome</keyword>
<sequence length="185" mass="22507">MTATTASHKMSYGCRHLRPRTRWSMCLYVVEYLAREPWENSLGIPLQCYKWKKKRGRKMRYMNFARCLNSTTRQRRPRLQQRQRSRHQSRRHRWRRSGPKVLTLGVLLPVTRELWKKNRVSMLRETFYPLRATKLWTSTSMSYWESSHNLPLPRNSPRILRSRSLRTLFRFRVDELIPCIWTGLV</sequence>
<organism evidence="2 3">
    <name type="scientific">Musa troglodytarum</name>
    <name type="common">fe'i banana</name>
    <dbReference type="NCBI Taxonomy" id="320322"/>
    <lineage>
        <taxon>Eukaryota</taxon>
        <taxon>Viridiplantae</taxon>
        <taxon>Streptophyta</taxon>
        <taxon>Embryophyta</taxon>
        <taxon>Tracheophyta</taxon>
        <taxon>Spermatophyta</taxon>
        <taxon>Magnoliopsida</taxon>
        <taxon>Liliopsida</taxon>
        <taxon>Zingiberales</taxon>
        <taxon>Musaceae</taxon>
        <taxon>Musa</taxon>
    </lineage>
</organism>
<dbReference type="Proteomes" id="UP001055439">
    <property type="component" value="Chromosome 8"/>
</dbReference>
<evidence type="ECO:0000313" key="2">
    <source>
        <dbReference type="EMBL" id="URE28869.1"/>
    </source>
</evidence>